<dbReference type="PROSITE" id="PS50937">
    <property type="entry name" value="HTH_MERR_2"/>
    <property type="match status" value="1"/>
</dbReference>
<feature type="region of interest" description="Disordered" evidence="2">
    <location>
        <begin position="88"/>
        <end position="118"/>
    </location>
</feature>
<name>A0A839N1Z7_9MICO</name>
<dbReference type="Gene3D" id="1.10.1660.10">
    <property type="match status" value="1"/>
</dbReference>
<dbReference type="SUPFAM" id="SSF46955">
    <property type="entry name" value="Putative DNA-binding domain"/>
    <property type="match status" value="1"/>
</dbReference>
<dbReference type="InterPro" id="IPR047057">
    <property type="entry name" value="MerR_fam"/>
</dbReference>
<dbReference type="PANTHER" id="PTHR30204">
    <property type="entry name" value="REDOX-CYCLING DRUG-SENSING TRANSCRIPTIONAL ACTIVATOR SOXR"/>
    <property type="match status" value="1"/>
</dbReference>
<evidence type="ECO:0000256" key="2">
    <source>
        <dbReference type="SAM" id="MobiDB-lite"/>
    </source>
</evidence>
<dbReference type="AlphaFoldDB" id="A0A839N1Z7"/>
<evidence type="ECO:0000259" key="3">
    <source>
        <dbReference type="PROSITE" id="PS50937"/>
    </source>
</evidence>
<feature type="domain" description="HTH merR-type" evidence="3">
    <location>
        <begin position="29"/>
        <end position="81"/>
    </location>
</feature>
<dbReference type="Pfam" id="PF13411">
    <property type="entry name" value="MerR_1"/>
    <property type="match status" value="1"/>
</dbReference>
<dbReference type="RefSeq" id="WP_183319960.1">
    <property type="nucleotide sequence ID" value="NZ_JACHVQ010000001.1"/>
</dbReference>
<keyword evidence="5" id="KW-1185">Reference proteome</keyword>
<sequence length="227" mass="25323">MTAGASGLSIGAVLTRLQEEFPDLTLSKVRFLDAQGLVSPERTPSGYRRYAERDVERLRFVLQCQRDKYWPLKVIAEALDAFDRGLRPAEEQDIPQPPARTSDPALGAAAGQAPREERDVRLTRAELQRATGLDLRALVDLESFGLIRTDDDKLYNGLDLQVAHAAATLLSYGIEARHLRPFRLAAEREVSLIRGLTGTSHDADVEELLRQCLELHLALVRADLTRE</sequence>
<evidence type="ECO:0000313" key="4">
    <source>
        <dbReference type="EMBL" id="MBB2891728.1"/>
    </source>
</evidence>
<dbReference type="GO" id="GO:0003677">
    <property type="term" value="F:DNA binding"/>
    <property type="evidence" value="ECO:0007669"/>
    <property type="project" value="UniProtKB-KW"/>
</dbReference>
<protein>
    <submittedName>
        <fullName evidence="4">DNA-binding transcriptional MerR regulator</fullName>
    </submittedName>
</protein>
<reference evidence="4 5" key="1">
    <citation type="submission" date="2020-08" db="EMBL/GenBank/DDBJ databases">
        <title>Sequencing the genomes of 1000 actinobacteria strains.</title>
        <authorList>
            <person name="Klenk H.-P."/>
        </authorList>
    </citation>
    <scope>NUCLEOTIDE SEQUENCE [LARGE SCALE GENOMIC DNA]</scope>
    <source>
        <strain evidence="4 5">DSM 105369</strain>
    </source>
</reference>
<dbReference type="SMART" id="SM00422">
    <property type="entry name" value="HTH_MERR"/>
    <property type="match status" value="1"/>
</dbReference>
<dbReference type="InterPro" id="IPR000551">
    <property type="entry name" value="MerR-type_HTH_dom"/>
</dbReference>
<organism evidence="4 5">
    <name type="scientific">Flexivirga oryzae</name>
    <dbReference type="NCBI Taxonomy" id="1794944"/>
    <lineage>
        <taxon>Bacteria</taxon>
        <taxon>Bacillati</taxon>
        <taxon>Actinomycetota</taxon>
        <taxon>Actinomycetes</taxon>
        <taxon>Micrococcales</taxon>
        <taxon>Dermacoccaceae</taxon>
        <taxon>Flexivirga</taxon>
    </lineage>
</organism>
<gene>
    <name evidence="4" type="ORF">FHU39_001712</name>
</gene>
<proteinExistence type="predicted"/>
<dbReference type="PANTHER" id="PTHR30204:SF89">
    <property type="entry name" value="HTH MERR-TYPE DOMAIN-CONTAINING PROTEIN"/>
    <property type="match status" value="1"/>
</dbReference>
<dbReference type="EMBL" id="JACHVQ010000001">
    <property type="protein sequence ID" value="MBB2891728.1"/>
    <property type="molecule type" value="Genomic_DNA"/>
</dbReference>
<dbReference type="GO" id="GO:0003700">
    <property type="term" value="F:DNA-binding transcription factor activity"/>
    <property type="evidence" value="ECO:0007669"/>
    <property type="project" value="InterPro"/>
</dbReference>
<accession>A0A839N1Z7</accession>
<comment type="caution">
    <text evidence="4">The sequence shown here is derived from an EMBL/GenBank/DDBJ whole genome shotgun (WGS) entry which is preliminary data.</text>
</comment>
<evidence type="ECO:0000256" key="1">
    <source>
        <dbReference type="ARBA" id="ARBA00023125"/>
    </source>
</evidence>
<evidence type="ECO:0000313" key="5">
    <source>
        <dbReference type="Proteomes" id="UP000559182"/>
    </source>
</evidence>
<dbReference type="CDD" id="cd00592">
    <property type="entry name" value="HTH_MerR-like"/>
    <property type="match status" value="1"/>
</dbReference>
<keyword evidence="1 4" id="KW-0238">DNA-binding</keyword>
<dbReference type="Proteomes" id="UP000559182">
    <property type="component" value="Unassembled WGS sequence"/>
</dbReference>
<dbReference type="InterPro" id="IPR009061">
    <property type="entry name" value="DNA-bd_dom_put_sf"/>
</dbReference>